<dbReference type="Pfam" id="PF00005">
    <property type="entry name" value="ABC_tran"/>
    <property type="match status" value="1"/>
</dbReference>
<proteinExistence type="predicted"/>
<dbReference type="EMBL" id="NZEX01000042">
    <property type="protein sequence ID" value="MAH62623.1"/>
    <property type="molecule type" value="Genomic_DNA"/>
</dbReference>
<dbReference type="SMART" id="SM00382">
    <property type="entry name" value="AAA"/>
    <property type="match status" value="1"/>
</dbReference>
<keyword evidence="1" id="KW-0813">Transport</keyword>
<protein>
    <submittedName>
        <fullName evidence="5">Nitrate/sulfonate/bicarbonate ABC transporter ATP-binding protein</fullName>
    </submittedName>
</protein>
<dbReference type="GO" id="GO:0016887">
    <property type="term" value="F:ATP hydrolysis activity"/>
    <property type="evidence" value="ECO:0007669"/>
    <property type="project" value="InterPro"/>
</dbReference>
<reference evidence="6" key="1">
    <citation type="submission" date="2017-09" db="EMBL/GenBank/DDBJ databases">
        <title>The Reconstruction of 2,631 Draft Metagenome-Assembled Genomes from the Global Oceans.</title>
        <authorList>
            <person name="Tully B.J."/>
            <person name="Graham E.D."/>
            <person name="Heidelberg J.F."/>
        </authorList>
    </citation>
    <scope>NUCLEOTIDE SEQUENCE [LARGE SCALE GENOMIC DNA]</scope>
</reference>
<evidence type="ECO:0000313" key="5">
    <source>
        <dbReference type="EMBL" id="MAH62623.1"/>
    </source>
</evidence>
<comment type="caution">
    <text evidence="5">The sequence shown here is derived from an EMBL/GenBank/DDBJ whole genome shotgun (WGS) entry which is preliminary data.</text>
</comment>
<dbReference type="InterPro" id="IPR003439">
    <property type="entry name" value="ABC_transporter-like_ATP-bd"/>
</dbReference>
<dbReference type="CDD" id="cd03293">
    <property type="entry name" value="ABC_NrtD_SsuB_transporters"/>
    <property type="match status" value="1"/>
</dbReference>
<keyword evidence="2" id="KW-0547">Nucleotide-binding</keyword>
<dbReference type="PROSITE" id="PS50893">
    <property type="entry name" value="ABC_TRANSPORTER_2"/>
    <property type="match status" value="1"/>
</dbReference>
<dbReference type="InterPro" id="IPR050166">
    <property type="entry name" value="ABC_transporter_ATP-bind"/>
</dbReference>
<dbReference type="InterPro" id="IPR027417">
    <property type="entry name" value="P-loop_NTPase"/>
</dbReference>
<dbReference type="Gene3D" id="3.40.50.300">
    <property type="entry name" value="P-loop containing nucleotide triphosphate hydrolases"/>
    <property type="match status" value="1"/>
</dbReference>
<keyword evidence="3 5" id="KW-0067">ATP-binding</keyword>
<organism evidence="5 6">
    <name type="scientific">SAR324 cluster bacterium</name>
    <dbReference type="NCBI Taxonomy" id="2024889"/>
    <lineage>
        <taxon>Bacteria</taxon>
        <taxon>Deltaproteobacteria</taxon>
        <taxon>SAR324 cluster</taxon>
    </lineage>
</organism>
<dbReference type="PANTHER" id="PTHR42788">
    <property type="entry name" value="TAURINE IMPORT ATP-BINDING PROTEIN-RELATED"/>
    <property type="match status" value="1"/>
</dbReference>
<dbReference type="InterPro" id="IPR017871">
    <property type="entry name" value="ABC_transporter-like_CS"/>
</dbReference>
<gene>
    <name evidence="5" type="ORF">CMN54_04075</name>
</gene>
<dbReference type="Proteomes" id="UP000226525">
    <property type="component" value="Unassembled WGS sequence"/>
</dbReference>
<evidence type="ECO:0000259" key="4">
    <source>
        <dbReference type="PROSITE" id="PS50893"/>
    </source>
</evidence>
<dbReference type="AlphaFoldDB" id="A0A2D6YHG7"/>
<dbReference type="PANTHER" id="PTHR42788:SF19">
    <property type="entry name" value="ALIPHATIC SULFONATES IMPORT ATP-BINDING PROTEIN SSUB 2"/>
    <property type="match status" value="1"/>
</dbReference>
<sequence length="252" mass="28190">MLDIRKLQKRYPNGFLALADFSLSVKQGEILAIVGGSGCGKSTLLRLIAGLDQPTAGSILLDGTTVLTPRPEIGVVFQEPRLMPWLTISKNVAFGIRHLPIEEQNQRVERVLERVGLATLSQRWPKELSGGQAQRVALARALVGQPEVLLLDEPYSALDALTRHDLQEHLLKLWVDQRPTLILVTHDIEEALFLADRIVVLQPQPGRVKSSFPVYLEHPRRRQDSLFLEWRSKLLAELNQAAQAHEKSTLSA</sequence>
<dbReference type="GO" id="GO:0005524">
    <property type="term" value="F:ATP binding"/>
    <property type="evidence" value="ECO:0007669"/>
    <property type="project" value="UniProtKB-KW"/>
</dbReference>
<evidence type="ECO:0000313" key="6">
    <source>
        <dbReference type="Proteomes" id="UP000226525"/>
    </source>
</evidence>
<name>A0A2D6YHG7_9DELT</name>
<evidence type="ECO:0000256" key="3">
    <source>
        <dbReference type="ARBA" id="ARBA00022840"/>
    </source>
</evidence>
<dbReference type="SUPFAM" id="SSF52540">
    <property type="entry name" value="P-loop containing nucleoside triphosphate hydrolases"/>
    <property type="match status" value="1"/>
</dbReference>
<dbReference type="InterPro" id="IPR003593">
    <property type="entry name" value="AAA+_ATPase"/>
</dbReference>
<evidence type="ECO:0000256" key="2">
    <source>
        <dbReference type="ARBA" id="ARBA00022741"/>
    </source>
</evidence>
<dbReference type="PROSITE" id="PS00211">
    <property type="entry name" value="ABC_TRANSPORTER_1"/>
    <property type="match status" value="1"/>
</dbReference>
<feature type="domain" description="ABC transporter" evidence="4">
    <location>
        <begin position="2"/>
        <end position="228"/>
    </location>
</feature>
<evidence type="ECO:0000256" key="1">
    <source>
        <dbReference type="ARBA" id="ARBA00022448"/>
    </source>
</evidence>
<accession>A0A2D6YHG7</accession>